<dbReference type="EMBL" id="ML977558">
    <property type="protein sequence ID" value="KAF2006863.1"/>
    <property type="molecule type" value="Genomic_DNA"/>
</dbReference>
<keyword evidence="3" id="KW-1185">Reference proteome</keyword>
<evidence type="ECO:0000313" key="2">
    <source>
        <dbReference type="EMBL" id="KAF2006863.1"/>
    </source>
</evidence>
<dbReference type="OrthoDB" id="2157530at2759"/>
<accession>A0A6A5WYG0</accession>
<dbReference type="Proteomes" id="UP000799779">
    <property type="component" value="Unassembled WGS sequence"/>
</dbReference>
<sequence>MQLVQKKASLKIPVICLIRRVNEFTATLSQHDNPSSANSCIDQSTSSEFSEALNCVFHWYRAAAKCYVHLSDVSTGDQDVDTSQHHESAWGTAFRTSRWFTRSWTLPELLAPCSLEFFSREGKRLGDKKSFERQISEITHIPTSVLCGAPLGDFGVEECISWMKHREATREEDRAYALLGIFGVHKPIIYGEGEYNAFVRLRKEIARKAKDSARDRSLGARDALLYTPLDHSEFRILVLHPGFQNDDISVDLEKDNLSSPRPFQALSYVWGPEPALHPIFATGNKQISIKPNLFQALQRIRRPRSTLRLWIDSICIDQSNTSERNLQVQRMGEIFRKAQDVWIWLGEEYSNSDTAMDLVSAISFSRFSWKKTQWNIHGMLAFNDLLGRPWFQRGWVVQEAAFSTNSIVVCGDRQINWRDLTISIRLVQMRLEFESSHDGSTELVSRLRRLLGNFQDSPATRLLEVVDSVFKKRDDGSLVKTMRLERLVELGTSLDTTDPRDSIYALLNLANDTSPKIPQTTPGIIVPDYDKGMLEVFADFVLHCCRTSASLDIICRPWAPSETYLSRQNYQSGGRYKSRIPSLSWIKSRDQLPFGNPSQNATYRLHGTSLVENSQIQKYRAHNGTKPIIDITRFSDGIDEYPSLRARGIVVGEVDQCSMRMASAIIPSSCIDIIGEHSEKLNTTVRPPPETLMRILCAGRFNPKSLDTLNTPELHGLWFSKQFPTSIREFSDLDIEELLEENQSPAVKDYLEIVRDTVWNRRTFRGRRVGRPADPLIGLVPRDTKVGDTLCILYGCSVPVVLRNVGGLGKEDSHWHLIGEAYVHGLMHGEAISSLSPTVLKAAELDFDIR</sequence>
<dbReference type="InterPro" id="IPR052895">
    <property type="entry name" value="HetReg/Transcr_Mod"/>
</dbReference>
<organism evidence="2 3">
    <name type="scientific">Amniculicola lignicola CBS 123094</name>
    <dbReference type="NCBI Taxonomy" id="1392246"/>
    <lineage>
        <taxon>Eukaryota</taxon>
        <taxon>Fungi</taxon>
        <taxon>Dikarya</taxon>
        <taxon>Ascomycota</taxon>
        <taxon>Pezizomycotina</taxon>
        <taxon>Dothideomycetes</taxon>
        <taxon>Pleosporomycetidae</taxon>
        <taxon>Pleosporales</taxon>
        <taxon>Amniculicolaceae</taxon>
        <taxon>Amniculicola</taxon>
    </lineage>
</organism>
<evidence type="ECO:0000313" key="3">
    <source>
        <dbReference type="Proteomes" id="UP000799779"/>
    </source>
</evidence>
<dbReference type="AlphaFoldDB" id="A0A6A5WYG0"/>
<name>A0A6A5WYG0_9PLEO</name>
<dbReference type="Pfam" id="PF06985">
    <property type="entry name" value="HET"/>
    <property type="match status" value="1"/>
</dbReference>
<reference evidence="2" key="1">
    <citation type="journal article" date="2020" name="Stud. Mycol.">
        <title>101 Dothideomycetes genomes: a test case for predicting lifestyles and emergence of pathogens.</title>
        <authorList>
            <person name="Haridas S."/>
            <person name="Albert R."/>
            <person name="Binder M."/>
            <person name="Bloem J."/>
            <person name="Labutti K."/>
            <person name="Salamov A."/>
            <person name="Andreopoulos B."/>
            <person name="Baker S."/>
            <person name="Barry K."/>
            <person name="Bills G."/>
            <person name="Bluhm B."/>
            <person name="Cannon C."/>
            <person name="Castanera R."/>
            <person name="Culley D."/>
            <person name="Daum C."/>
            <person name="Ezra D."/>
            <person name="Gonzalez J."/>
            <person name="Henrissat B."/>
            <person name="Kuo A."/>
            <person name="Liang C."/>
            <person name="Lipzen A."/>
            <person name="Lutzoni F."/>
            <person name="Magnuson J."/>
            <person name="Mondo S."/>
            <person name="Nolan M."/>
            <person name="Ohm R."/>
            <person name="Pangilinan J."/>
            <person name="Park H.-J."/>
            <person name="Ramirez L."/>
            <person name="Alfaro M."/>
            <person name="Sun H."/>
            <person name="Tritt A."/>
            <person name="Yoshinaga Y."/>
            <person name="Zwiers L.-H."/>
            <person name="Turgeon B."/>
            <person name="Goodwin S."/>
            <person name="Spatafora J."/>
            <person name="Crous P."/>
            <person name="Grigoriev I."/>
        </authorList>
    </citation>
    <scope>NUCLEOTIDE SEQUENCE</scope>
    <source>
        <strain evidence="2">CBS 123094</strain>
    </source>
</reference>
<dbReference type="PANTHER" id="PTHR24148:SF64">
    <property type="entry name" value="HETEROKARYON INCOMPATIBILITY DOMAIN-CONTAINING PROTEIN"/>
    <property type="match status" value="1"/>
</dbReference>
<dbReference type="Pfam" id="PF26639">
    <property type="entry name" value="Het-6_barrel"/>
    <property type="match status" value="1"/>
</dbReference>
<protein>
    <submittedName>
        <fullName evidence="2">HET-domain-containing protein</fullName>
    </submittedName>
</protein>
<feature type="domain" description="Heterokaryon incompatibility" evidence="1">
    <location>
        <begin position="263"/>
        <end position="399"/>
    </location>
</feature>
<dbReference type="PANTHER" id="PTHR24148">
    <property type="entry name" value="ANKYRIN REPEAT DOMAIN-CONTAINING PROTEIN 39 HOMOLOG-RELATED"/>
    <property type="match status" value="1"/>
</dbReference>
<evidence type="ECO:0000259" key="1">
    <source>
        <dbReference type="Pfam" id="PF06985"/>
    </source>
</evidence>
<dbReference type="InterPro" id="IPR010730">
    <property type="entry name" value="HET"/>
</dbReference>
<gene>
    <name evidence="2" type="ORF">P154DRAFT_558831</name>
</gene>
<proteinExistence type="predicted"/>